<dbReference type="Gene3D" id="3.90.640.20">
    <property type="entry name" value="Heat-shock cognate protein, ATPase"/>
    <property type="match status" value="1"/>
</dbReference>
<feature type="chain" id="PRO_5046230121" evidence="1">
    <location>
        <begin position="23"/>
        <end position="267"/>
    </location>
</feature>
<dbReference type="EMBL" id="JACDXW010000002">
    <property type="protein sequence ID" value="MCB5363089.1"/>
    <property type="molecule type" value="Genomic_DNA"/>
</dbReference>
<name>A0ABS8CAM1_9BURK</name>
<dbReference type="Proteomes" id="UP000776983">
    <property type="component" value="Unassembled WGS sequence"/>
</dbReference>
<sequence length="267" mass="29510">MTLSFHYALRPLGGLMLATLLAACASGPKDHVSLIPAGQIAQESSKDGVFTQPRKWERKAPGCEGQCPTITLDSLVFPGNPKLTQWVDEGLAQMTTLWQDPPPDYTNLAGFEAYFWRTAAPKDSAVLAAKARYRSQGLTVIELNTWQYITGAAHGIPATRFINWDNRTDQLITLKDILLPGQAGAYEAALRQAHAAWQSQQPDAQLDMQQFKRLWPFQLTDNFALTDTGLVVKYDAYAIAPYSSGQPELLIPYSALQGVLKPEYLPQ</sequence>
<feature type="domain" description="DUF3298" evidence="2">
    <location>
        <begin position="175"/>
        <end position="254"/>
    </location>
</feature>
<evidence type="ECO:0000256" key="1">
    <source>
        <dbReference type="SAM" id="SignalP"/>
    </source>
</evidence>
<comment type="caution">
    <text evidence="3">The sequence shown here is derived from an EMBL/GenBank/DDBJ whole genome shotgun (WGS) entry which is preliminary data.</text>
</comment>
<keyword evidence="4" id="KW-1185">Reference proteome</keyword>
<evidence type="ECO:0000259" key="2">
    <source>
        <dbReference type="Pfam" id="PF11738"/>
    </source>
</evidence>
<keyword evidence="1" id="KW-0732">Signal</keyword>
<evidence type="ECO:0000313" key="4">
    <source>
        <dbReference type="Proteomes" id="UP000776983"/>
    </source>
</evidence>
<dbReference type="Gene3D" id="3.30.565.40">
    <property type="entry name" value="Fervidobacterium nodosum Rt17-B1 like"/>
    <property type="match status" value="1"/>
</dbReference>
<feature type="signal peptide" evidence="1">
    <location>
        <begin position="1"/>
        <end position="22"/>
    </location>
</feature>
<gene>
    <name evidence="3" type="ORF">H0484_04880</name>
</gene>
<protein>
    <submittedName>
        <fullName evidence="3">DUF3298 domain-containing protein</fullName>
    </submittedName>
</protein>
<evidence type="ECO:0000313" key="3">
    <source>
        <dbReference type="EMBL" id="MCB5363089.1"/>
    </source>
</evidence>
<dbReference type="InterPro" id="IPR021729">
    <property type="entry name" value="DUF3298"/>
</dbReference>
<organism evidence="3 4">
    <name type="scientific">Mesopusillimonas faecipullorum</name>
    <dbReference type="NCBI Taxonomy" id="2755040"/>
    <lineage>
        <taxon>Bacteria</taxon>
        <taxon>Pseudomonadati</taxon>
        <taxon>Pseudomonadota</taxon>
        <taxon>Betaproteobacteria</taxon>
        <taxon>Burkholderiales</taxon>
        <taxon>Alcaligenaceae</taxon>
        <taxon>Mesopusillimonas</taxon>
    </lineage>
</organism>
<dbReference type="Pfam" id="PF11738">
    <property type="entry name" value="DUF3298"/>
    <property type="match status" value="1"/>
</dbReference>
<accession>A0ABS8CAM1</accession>
<proteinExistence type="predicted"/>
<reference evidence="3 4" key="1">
    <citation type="submission" date="2020-07" db="EMBL/GenBank/DDBJ databases">
        <title>Pusillimonas sp. nov., isolated from poultry manure in Taiwan.</title>
        <authorList>
            <person name="Lin S.-Y."/>
            <person name="Tang Y.-S."/>
            <person name="Young C.-C."/>
        </authorList>
    </citation>
    <scope>NUCLEOTIDE SEQUENCE [LARGE SCALE GENOMIC DNA]</scope>
    <source>
        <strain evidence="3 4">CC-YST705</strain>
    </source>
</reference>
<dbReference type="RefSeq" id="WP_226953328.1">
    <property type="nucleotide sequence ID" value="NZ_JACDXW010000002.1"/>
</dbReference>
<dbReference type="InterPro" id="IPR037126">
    <property type="entry name" value="PdaC/RsiV-like_sf"/>
</dbReference>